<name>A0A9E8ZE26_9CYAN</name>
<accession>A0A9E8ZE26</accession>
<sequence length="473" mass="52314">MGFTFTGNDFPNVAITTPLVMFLWIPAVLYLFSRFPARKAVVISFIVAWLYLPQAELDLPGIPDYTKASATCYGILLATFIYDAGRFSTFRFGWVDVPMAIWCLVCPFTSSMTNGLGAYDGFSATLGQVVTWGIPYFLGRIYINNLEGFRLLAMGIFMGGLSYVPLCLFENRFSPQLHRIVYGDHAFADFGQSIRLGGFRPTVFLQHGLAVGAFMMVATLAGIWLWQTKAVKKVWNIPVKWAVAALFVTFILVRSTGAYALLAAGLGIMFIGKRFRTALPVFLLIGALGVYLYISAATENYIADQLIETLSQVFPPDRIESLEFRFDNEELLVDRARMRPWFGWGGFGRALVATDDYGGRTIQDSLWIIAFGHNGAVGLISLFTGMLLPVMALFWSRYPARLWFNPKVAPTAVLAVGVVLYMTDSILNALINPIYVVAAGGIATMALKPREKLNKAPRSIPASASNQQLAPQR</sequence>
<feature type="transmembrane region" description="Helical" evidence="1">
    <location>
        <begin position="278"/>
        <end position="296"/>
    </location>
</feature>
<dbReference type="AlphaFoldDB" id="A0A9E8ZE26"/>
<evidence type="ECO:0000256" key="1">
    <source>
        <dbReference type="SAM" id="Phobius"/>
    </source>
</evidence>
<dbReference type="KEGG" id="tsin:OXH18_06495"/>
<feature type="transmembrane region" description="Helical" evidence="1">
    <location>
        <begin position="12"/>
        <end position="32"/>
    </location>
</feature>
<keyword evidence="1" id="KW-0472">Membrane</keyword>
<keyword evidence="1" id="KW-0812">Transmembrane</keyword>
<keyword evidence="3" id="KW-1185">Reference proteome</keyword>
<feature type="transmembrane region" description="Helical" evidence="1">
    <location>
        <begin position="246"/>
        <end position="271"/>
    </location>
</feature>
<dbReference type="GO" id="GO:0016874">
    <property type="term" value="F:ligase activity"/>
    <property type="evidence" value="ECO:0007669"/>
    <property type="project" value="UniProtKB-KW"/>
</dbReference>
<keyword evidence="1" id="KW-1133">Transmembrane helix</keyword>
<feature type="transmembrane region" description="Helical" evidence="1">
    <location>
        <begin position="122"/>
        <end position="143"/>
    </location>
</feature>
<gene>
    <name evidence="2" type="ORF">OXH18_06495</name>
</gene>
<evidence type="ECO:0000313" key="2">
    <source>
        <dbReference type="EMBL" id="WAL61630.1"/>
    </source>
</evidence>
<feature type="transmembrane region" description="Helical" evidence="1">
    <location>
        <begin position="149"/>
        <end position="169"/>
    </location>
</feature>
<feature type="transmembrane region" description="Helical" evidence="1">
    <location>
        <begin position="375"/>
        <end position="395"/>
    </location>
</feature>
<evidence type="ECO:0000313" key="3">
    <source>
        <dbReference type="Proteomes" id="UP001163152"/>
    </source>
</evidence>
<dbReference type="Proteomes" id="UP001163152">
    <property type="component" value="Chromosome"/>
</dbReference>
<dbReference type="RefSeq" id="WP_268611643.1">
    <property type="nucleotide sequence ID" value="NZ_CP113797.1"/>
</dbReference>
<feature type="transmembrane region" description="Helical" evidence="1">
    <location>
        <begin position="402"/>
        <end position="423"/>
    </location>
</feature>
<keyword evidence="2" id="KW-0436">Ligase</keyword>
<protein>
    <submittedName>
        <fullName evidence="2">O-antigen ligase domain-containing protein</fullName>
    </submittedName>
</protein>
<organism evidence="2 3">
    <name type="scientific">Thermocoleostomius sinensis A174</name>
    <dbReference type="NCBI Taxonomy" id="2016057"/>
    <lineage>
        <taxon>Bacteria</taxon>
        <taxon>Bacillati</taxon>
        <taxon>Cyanobacteriota</taxon>
        <taxon>Cyanophyceae</taxon>
        <taxon>Oculatellales</taxon>
        <taxon>Oculatellaceae</taxon>
        <taxon>Thermocoleostomius</taxon>
    </lineage>
</organism>
<feature type="transmembrane region" description="Helical" evidence="1">
    <location>
        <begin position="92"/>
        <end position="110"/>
    </location>
</feature>
<dbReference type="EMBL" id="CP113797">
    <property type="protein sequence ID" value="WAL61630.1"/>
    <property type="molecule type" value="Genomic_DNA"/>
</dbReference>
<reference evidence="2" key="1">
    <citation type="submission" date="2022-12" db="EMBL/GenBank/DDBJ databases">
        <title>Polyphasic identification of a Novel Hot-Spring Cyanobacterium Ocullathermofonsia sinensis gen nov. sp. nov. and Genomic Insights on its Adaptations to the Thermal Habitat.</title>
        <authorList>
            <person name="Daroch M."/>
            <person name="Tang J."/>
            <person name="Jiang Y."/>
        </authorList>
    </citation>
    <scope>NUCLEOTIDE SEQUENCE</scope>
    <source>
        <strain evidence="2">PKUAC-SCTA174</strain>
    </source>
</reference>
<proteinExistence type="predicted"/>
<feature type="transmembrane region" description="Helical" evidence="1">
    <location>
        <begin position="203"/>
        <end position="226"/>
    </location>
</feature>